<dbReference type="EMBL" id="OB691125">
    <property type="protein sequence ID" value="CAD7237715.1"/>
    <property type="molecule type" value="Genomic_DNA"/>
</dbReference>
<dbReference type="Gene3D" id="1.20.58.530">
    <property type="match status" value="1"/>
</dbReference>
<evidence type="ECO:0000256" key="4">
    <source>
        <dbReference type="ARBA" id="ARBA00023175"/>
    </source>
</evidence>
<evidence type="ECO:0000256" key="1">
    <source>
        <dbReference type="ARBA" id="ARBA00022741"/>
    </source>
</evidence>
<dbReference type="GO" id="GO:0051015">
    <property type="term" value="F:actin filament binding"/>
    <property type="evidence" value="ECO:0007669"/>
    <property type="project" value="TreeGrafter"/>
</dbReference>
<dbReference type="PANTHER" id="PTHR13140">
    <property type="entry name" value="MYOSIN"/>
    <property type="match status" value="1"/>
</dbReference>
<dbReference type="GO" id="GO:0016459">
    <property type="term" value="C:myosin complex"/>
    <property type="evidence" value="ECO:0007669"/>
    <property type="project" value="UniProtKB-KW"/>
</dbReference>
<evidence type="ECO:0000313" key="7">
    <source>
        <dbReference type="EMBL" id="CAD7237715.1"/>
    </source>
</evidence>
<dbReference type="AlphaFoldDB" id="A0A7R8WYK5"/>
<accession>A0A7R8WYK5</accession>
<evidence type="ECO:0000256" key="5">
    <source>
        <dbReference type="ARBA" id="ARBA00023203"/>
    </source>
</evidence>
<evidence type="ECO:0000256" key="3">
    <source>
        <dbReference type="ARBA" id="ARBA00023123"/>
    </source>
</evidence>
<dbReference type="Pfam" id="PF00063">
    <property type="entry name" value="Myosin_head"/>
    <property type="match status" value="1"/>
</dbReference>
<keyword evidence="1" id="KW-0547">Nucleotide-binding</keyword>
<sequence length="129" mass="14994">MYGSEQNAILFRHYAGDVIYSVNGFLDKNKDPLFQDFKRLLYSSTNPLIKNMWPEGAQHITKITKRPLTAGTLFKNSMVALVENLSSKAPFYVRCIKPNEQKSPVIFDDERVEHQVRYLGLMENVRVRR</sequence>
<dbReference type="GO" id="GO:0006897">
    <property type="term" value="P:endocytosis"/>
    <property type="evidence" value="ECO:0007669"/>
    <property type="project" value="TreeGrafter"/>
</dbReference>
<evidence type="ECO:0000256" key="2">
    <source>
        <dbReference type="ARBA" id="ARBA00022840"/>
    </source>
</evidence>
<protein>
    <submittedName>
        <fullName evidence="7">Uncharacterized protein</fullName>
    </submittedName>
</protein>
<dbReference type="Gene3D" id="3.40.850.10">
    <property type="entry name" value="Kinesin motor domain"/>
    <property type="match status" value="1"/>
</dbReference>
<keyword evidence="5 6" id="KW-0009">Actin-binding</keyword>
<dbReference type="InterPro" id="IPR027417">
    <property type="entry name" value="P-loop_NTPase"/>
</dbReference>
<dbReference type="GO" id="GO:0000146">
    <property type="term" value="F:microfilament motor activity"/>
    <property type="evidence" value="ECO:0007669"/>
    <property type="project" value="TreeGrafter"/>
</dbReference>
<comment type="similarity">
    <text evidence="6">Belongs to the TRAFAC class myosin-kinesin ATPase superfamily. Myosin family.</text>
</comment>
<keyword evidence="2" id="KW-0067">ATP-binding</keyword>
<comment type="caution">
    <text evidence="6">Lacks conserved residue(s) required for the propagation of feature annotation.</text>
</comment>
<dbReference type="GO" id="GO:0007015">
    <property type="term" value="P:actin filament organization"/>
    <property type="evidence" value="ECO:0007669"/>
    <property type="project" value="TreeGrafter"/>
</dbReference>
<keyword evidence="4" id="KW-0505">Motor protein</keyword>
<dbReference type="PROSITE" id="PS51456">
    <property type="entry name" value="MYOSIN_MOTOR"/>
    <property type="match status" value="1"/>
</dbReference>
<dbReference type="SUPFAM" id="SSF52540">
    <property type="entry name" value="P-loop containing nucleoside triphosphate hydrolases"/>
    <property type="match status" value="1"/>
</dbReference>
<dbReference type="GO" id="GO:0005524">
    <property type="term" value="F:ATP binding"/>
    <property type="evidence" value="ECO:0007669"/>
    <property type="project" value="UniProtKB-KW"/>
</dbReference>
<evidence type="ECO:0000256" key="6">
    <source>
        <dbReference type="PROSITE-ProRule" id="PRU00782"/>
    </source>
</evidence>
<dbReference type="GO" id="GO:0005886">
    <property type="term" value="C:plasma membrane"/>
    <property type="evidence" value="ECO:0007669"/>
    <property type="project" value="TreeGrafter"/>
</dbReference>
<proteinExistence type="inferred from homology"/>
<organism evidence="7">
    <name type="scientific">Cyprideis torosa</name>
    <dbReference type="NCBI Taxonomy" id="163714"/>
    <lineage>
        <taxon>Eukaryota</taxon>
        <taxon>Metazoa</taxon>
        <taxon>Ecdysozoa</taxon>
        <taxon>Arthropoda</taxon>
        <taxon>Crustacea</taxon>
        <taxon>Oligostraca</taxon>
        <taxon>Ostracoda</taxon>
        <taxon>Podocopa</taxon>
        <taxon>Podocopida</taxon>
        <taxon>Cytherocopina</taxon>
        <taxon>Cytheroidea</taxon>
        <taxon>Cytherideidae</taxon>
        <taxon>Cyprideis</taxon>
    </lineage>
</organism>
<feature type="non-terminal residue" evidence="7">
    <location>
        <position position="1"/>
    </location>
</feature>
<feature type="region of interest" description="Actin-binding" evidence="6">
    <location>
        <begin position="78"/>
        <end position="100"/>
    </location>
</feature>
<name>A0A7R8WYK5_9CRUS</name>
<dbReference type="GO" id="GO:0030048">
    <property type="term" value="P:actin filament-based movement"/>
    <property type="evidence" value="ECO:0007669"/>
    <property type="project" value="TreeGrafter"/>
</dbReference>
<dbReference type="GO" id="GO:0005737">
    <property type="term" value="C:cytoplasm"/>
    <property type="evidence" value="ECO:0007669"/>
    <property type="project" value="TreeGrafter"/>
</dbReference>
<reference evidence="7" key="1">
    <citation type="submission" date="2020-11" db="EMBL/GenBank/DDBJ databases">
        <authorList>
            <person name="Tran Van P."/>
        </authorList>
    </citation>
    <scope>NUCLEOTIDE SEQUENCE</scope>
</reference>
<dbReference type="GO" id="GO:0005902">
    <property type="term" value="C:microvillus"/>
    <property type="evidence" value="ECO:0007669"/>
    <property type="project" value="TreeGrafter"/>
</dbReference>
<dbReference type="OrthoDB" id="6108017at2759"/>
<dbReference type="InterPro" id="IPR036961">
    <property type="entry name" value="Kinesin_motor_dom_sf"/>
</dbReference>
<dbReference type="PANTHER" id="PTHR13140:SF713">
    <property type="entry name" value="UNCONVENTIONAL MYOSIN ID"/>
    <property type="match status" value="1"/>
</dbReference>
<keyword evidence="3 6" id="KW-0518">Myosin</keyword>
<dbReference type="InterPro" id="IPR001609">
    <property type="entry name" value="Myosin_head_motor_dom-like"/>
</dbReference>
<gene>
    <name evidence="7" type="ORF">CTOB1V02_LOCUS15530</name>
</gene>